<organism evidence="1 2">
    <name type="scientific">Punica granatum</name>
    <name type="common">Pomegranate</name>
    <dbReference type="NCBI Taxonomy" id="22663"/>
    <lineage>
        <taxon>Eukaryota</taxon>
        <taxon>Viridiplantae</taxon>
        <taxon>Streptophyta</taxon>
        <taxon>Embryophyta</taxon>
        <taxon>Tracheophyta</taxon>
        <taxon>Spermatophyta</taxon>
        <taxon>Magnoliopsida</taxon>
        <taxon>eudicotyledons</taxon>
        <taxon>Gunneridae</taxon>
        <taxon>Pentapetalae</taxon>
        <taxon>rosids</taxon>
        <taxon>malvids</taxon>
        <taxon>Myrtales</taxon>
        <taxon>Lythraceae</taxon>
        <taxon>Punica</taxon>
    </lineage>
</organism>
<dbReference type="InterPro" id="IPR046960">
    <property type="entry name" value="PPR_At4g14850-like_plant"/>
</dbReference>
<gene>
    <name evidence="1" type="ORF">CRG98_005916</name>
</gene>
<dbReference type="Proteomes" id="UP000233551">
    <property type="component" value="Unassembled WGS sequence"/>
</dbReference>
<evidence type="ECO:0000313" key="2">
    <source>
        <dbReference type="Proteomes" id="UP000233551"/>
    </source>
</evidence>
<accession>A0A2I0KYX6</accession>
<evidence type="ECO:0000313" key="1">
    <source>
        <dbReference type="EMBL" id="PKI73675.1"/>
    </source>
</evidence>
<reference evidence="1 2" key="1">
    <citation type="submission" date="2017-11" db="EMBL/GenBank/DDBJ databases">
        <title>De-novo sequencing of pomegranate (Punica granatum L.) genome.</title>
        <authorList>
            <person name="Akparov Z."/>
            <person name="Amiraslanov A."/>
            <person name="Hajiyeva S."/>
            <person name="Abbasov M."/>
            <person name="Kaur K."/>
            <person name="Hamwieh A."/>
            <person name="Solovyev V."/>
            <person name="Salamov A."/>
            <person name="Braich B."/>
            <person name="Kosarev P."/>
            <person name="Mahmoud A."/>
            <person name="Hajiyev E."/>
            <person name="Babayeva S."/>
            <person name="Izzatullayeva V."/>
            <person name="Mammadov A."/>
            <person name="Mammadov A."/>
            <person name="Sharifova S."/>
            <person name="Ojaghi J."/>
            <person name="Eynullazada K."/>
            <person name="Bayramov B."/>
            <person name="Abdulazimova A."/>
            <person name="Shahmuradov I."/>
        </authorList>
    </citation>
    <scope>NUCLEOTIDE SEQUENCE [LARGE SCALE GENOMIC DNA]</scope>
    <source>
        <strain evidence="2">cv. AG2017</strain>
        <tissue evidence="1">Leaf</tissue>
    </source>
</reference>
<dbReference type="GO" id="GO:0009451">
    <property type="term" value="P:RNA modification"/>
    <property type="evidence" value="ECO:0007669"/>
    <property type="project" value="InterPro"/>
</dbReference>
<dbReference type="STRING" id="22663.A0A2I0KYX6"/>
<dbReference type="PANTHER" id="PTHR47926">
    <property type="entry name" value="PENTATRICOPEPTIDE REPEAT-CONTAINING PROTEIN"/>
    <property type="match status" value="1"/>
</dbReference>
<comment type="caution">
    <text evidence="1">The sequence shown here is derived from an EMBL/GenBank/DDBJ whole genome shotgun (WGS) entry which is preliminary data.</text>
</comment>
<name>A0A2I0KYX6_PUNGR</name>
<dbReference type="AlphaFoldDB" id="A0A2I0KYX6"/>
<dbReference type="PANTHER" id="PTHR47926:SF454">
    <property type="entry name" value="REPEAT-CONTAINING PROTEIN, PUTATIVE-RELATED"/>
    <property type="match status" value="1"/>
</dbReference>
<protein>
    <submittedName>
        <fullName evidence="1">Uncharacterized protein</fullName>
    </submittedName>
</protein>
<sequence length="257" mass="27767">MSAAPSLCIGTCKGWDTSLCGVVSALWEGREVHCNLIENGFNSDVIVQSALNRHETALIAGYVQNGLLASGLAVVLEMFGPAECNYFANLGPLGLGDGYMSSQFRRAGRVMSRSQMHSVICMRGAGTQIWKEMCLTGRFRRVSCRLFNFNGRGLCIEWAWACCTGSLLENEGGGMCSFGGPSRAGRLFKGGLSLHPGYASHPHSSVWGGLLGGCKMHGDVESAELVYNRLFELNPDAVTFYVHTSNIHAEAGWGKMR</sequence>
<keyword evidence="2" id="KW-1185">Reference proteome</keyword>
<dbReference type="GO" id="GO:0003723">
    <property type="term" value="F:RNA binding"/>
    <property type="evidence" value="ECO:0007669"/>
    <property type="project" value="InterPro"/>
</dbReference>
<proteinExistence type="predicted"/>
<dbReference type="EMBL" id="PGOL01000265">
    <property type="protein sequence ID" value="PKI73675.1"/>
    <property type="molecule type" value="Genomic_DNA"/>
</dbReference>